<keyword evidence="2" id="KW-1185">Reference proteome</keyword>
<sequence>MSAAQEGILGRPKAEWTPSRDAYLVELFIEQHNCGRTAYNEFKNEVIKSVTREFNKKFGMNLEENQIKNRYNVMKKDYGVVKTLLSHTGFGWDETRQMVVADDKVWDGYIAVRSEARPFRRKSFPLYKQMSIIFEGKFPIDIFVPFWCLKQLLITFSTGERANGKYIPNGFPVATEEGHSNTETVRSSEPTNVPTQVVEGTLDSDSIIRINDTRLRKRKYVAVTTSGRKKRAYFNASETIENALYEMFSAATFKAAQRNSSSEKTLYQKCLEDLQNLEELDDTEFTKAVNVLKDDKNAIAFMTIKGPRRLIWLKSQWQA</sequence>
<reference evidence="1 2" key="1">
    <citation type="journal article" date="2023" name="Science">
        <title>Complex scaffold remodeling in plant triterpene biosynthesis.</title>
        <authorList>
            <person name="De La Pena R."/>
            <person name="Hodgson H."/>
            <person name="Liu J.C."/>
            <person name="Stephenson M.J."/>
            <person name="Martin A.C."/>
            <person name="Owen C."/>
            <person name="Harkess A."/>
            <person name="Leebens-Mack J."/>
            <person name="Jimenez L.E."/>
            <person name="Osbourn A."/>
            <person name="Sattely E.S."/>
        </authorList>
    </citation>
    <scope>NUCLEOTIDE SEQUENCE [LARGE SCALE GENOMIC DNA]</scope>
    <source>
        <strain evidence="2">cv. JPN11</strain>
        <tissue evidence="1">Leaf</tissue>
    </source>
</reference>
<dbReference type="Proteomes" id="UP001164539">
    <property type="component" value="Chromosome 6"/>
</dbReference>
<organism evidence="1 2">
    <name type="scientific">Melia azedarach</name>
    <name type="common">Chinaberry tree</name>
    <dbReference type="NCBI Taxonomy" id="155640"/>
    <lineage>
        <taxon>Eukaryota</taxon>
        <taxon>Viridiplantae</taxon>
        <taxon>Streptophyta</taxon>
        <taxon>Embryophyta</taxon>
        <taxon>Tracheophyta</taxon>
        <taxon>Spermatophyta</taxon>
        <taxon>Magnoliopsida</taxon>
        <taxon>eudicotyledons</taxon>
        <taxon>Gunneridae</taxon>
        <taxon>Pentapetalae</taxon>
        <taxon>rosids</taxon>
        <taxon>malvids</taxon>
        <taxon>Sapindales</taxon>
        <taxon>Meliaceae</taxon>
        <taxon>Melia</taxon>
    </lineage>
</organism>
<proteinExistence type="predicted"/>
<evidence type="ECO:0000313" key="2">
    <source>
        <dbReference type="Proteomes" id="UP001164539"/>
    </source>
</evidence>
<name>A0ACC1XZ92_MELAZ</name>
<protein>
    <submittedName>
        <fullName evidence="1">Myb/SANT-like domain containing protein</fullName>
    </submittedName>
</protein>
<gene>
    <name evidence="1" type="ORF">OWV82_011088</name>
</gene>
<comment type="caution">
    <text evidence="1">The sequence shown here is derived from an EMBL/GenBank/DDBJ whole genome shotgun (WGS) entry which is preliminary data.</text>
</comment>
<dbReference type="EMBL" id="CM051399">
    <property type="protein sequence ID" value="KAJ4716009.1"/>
    <property type="molecule type" value="Genomic_DNA"/>
</dbReference>
<accession>A0ACC1XZ92</accession>
<evidence type="ECO:0000313" key="1">
    <source>
        <dbReference type="EMBL" id="KAJ4716009.1"/>
    </source>
</evidence>